<keyword evidence="5" id="KW-0862">Zinc</keyword>
<comment type="pathway">
    <text evidence="1">Purine metabolism; 7-cyano-7-deazaguanine biosynthesis.</text>
</comment>
<keyword evidence="12" id="KW-1185">Reference proteome</keyword>
<dbReference type="InterPro" id="IPR018317">
    <property type="entry name" value="QueC"/>
</dbReference>
<dbReference type="EC" id="6.3.4.20" evidence="9"/>
<comment type="function">
    <text evidence="7">Catalyzes the ATP-dependent conversion of 7-carboxy-7-deazaguanine (CDG) to 7-cyano-7-deazaguanine (preQ(0)).</text>
</comment>
<dbReference type="SUPFAM" id="SSF52402">
    <property type="entry name" value="Adenine nucleotide alpha hydrolases-like"/>
    <property type="match status" value="1"/>
</dbReference>
<dbReference type="GO" id="GO:0005524">
    <property type="term" value="F:ATP binding"/>
    <property type="evidence" value="ECO:0007669"/>
    <property type="project" value="UniProtKB-KW"/>
</dbReference>
<evidence type="ECO:0000313" key="11">
    <source>
        <dbReference type="EMBL" id="SMH72123.1"/>
    </source>
</evidence>
<organism evidence="11 12">
    <name type="scientific">Candidatus Nitrosotalea okcheonensis</name>
    <dbReference type="NCBI Taxonomy" id="1903276"/>
    <lineage>
        <taxon>Archaea</taxon>
        <taxon>Nitrososphaerota</taxon>
        <taxon>Nitrososphaeria</taxon>
        <taxon>Nitrosotaleales</taxon>
        <taxon>Nitrosotaleaceae</taxon>
        <taxon>Nitrosotalea</taxon>
    </lineage>
</organism>
<protein>
    <recommendedName>
        <fullName evidence="9">7-cyano-7-deazaguanine synthase</fullName>
        <ecNumber evidence="9">6.3.4.20</ecNumber>
    </recommendedName>
</protein>
<sequence length="224" mass="25358">MKAVIVFSGGLDSVCTAAYLQKRYELHGITFSYGQKASREVKIAHQFSQLLKFREHKIVNIEFMKDLYENTNALTNSKIAIPSKFDYSIVAPIRNAIFLSIASAWAFSKKAEAVVYGAHIGDTRYPDCRPIFTKLLAKALNEGEVDGINLGLRKKIKIWSPFMDNLSKSDLLKKGYKELGEQIFKSWSCYGSGKIHCGKCESCNNRKLAFIKSKILDKTRYSDF</sequence>
<accession>A0A2H1FH85</accession>
<name>A0A2H1FH85_9ARCH</name>
<gene>
    <name evidence="11" type="ORF">NCS_11935</name>
</gene>
<evidence type="ECO:0000256" key="5">
    <source>
        <dbReference type="ARBA" id="ARBA00022833"/>
    </source>
</evidence>
<dbReference type="PIRSF" id="PIRSF006293">
    <property type="entry name" value="ExsB"/>
    <property type="match status" value="1"/>
</dbReference>
<keyword evidence="4" id="KW-0547">Nucleotide-binding</keyword>
<evidence type="ECO:0000256" key="3">
    <source>
        <dbReference type="ARBA" id="ARBA00022723"/>
    </source>
</evidence>
<evidence type="ECO:0000256" key="8">
    <source>
        <dbReference type="ARBA" id="ARBA00037993"/>
    </source>
</evidence>
<dbReference type="RefSeq" id="WP_157927961.1">
    <property type="nucleotide sequence ID" value="NZ_LT841358.1"/>
</dbReference>
<evidence type="ECO:0000313" key="12">
    <source>
        <dbReference type="Proteomes" id="UP000230607"/>
    </source>
</evidence>
<dbReference type="Pfam" id="PF06508">
    <property type="entry name" value="QueC"/>
    <property type="match status" value="1"/>
</dbReference>
<evidence type="ECO:0000256" key="6">
    <source>
        <dbReference type="ARBA" id="ARBA00022840"/>
    </source>
</evidence>
<keyword evidence="2" id="KW-0436">Ligase</keyword>
<evidence type="ECO:0000256" key="4">
    <source>
        <dbReference type="ARBA" id="ARBA00022741"/>
    </source>
</evidence>
<evidence type="ECO:0000256" key="10">
    <source>
        <dbReference type="ARBA" id="ARBA00047890"/>
    </source>
</evidence>
<dbReference type="PANTHER" id="PTHR42914:SF1">
    <property type="entry name" value="7-CYANO-7-DEAZAGUANINE SYNTHASE"/>
    <property type="match status" value="1"/>
</dbReference>
<evidence type="ECO:0000256" key="7">
    <source>
        <dbReference type="ARBA" id="ARBA00037768"/>
    </source>
</evidence>
<dbReference type="AlphaFoldDB" id="A0A2H1FH85"/>
<keyword evidence="6" id="KW-0067">ATP-binding</keyword>
<evidence type="ECO:0000256" key="2">
    <source>
        <dbReference type="ARBA" id="ARBA00022598"/>
    </source>
</evidence>
<evidence type="ECO:0000256" key="9">
    <source>
        <dbReference type="ARBA" id="ARBA00039149"/>
    </source>
</evidence>
<evidence type="ECO:0000256" key="1">
    <source>
        <dbReference type="ARBA" id="ARBA00005061"/>
    </source>
</evidence>
<reference evidence="12" key="1">
    <citation type="submission" date="2017-03" db="EMBL/GenBank/DDBJ databases">
        <authorList>
            <person name="Herbold C."/>
        </authorList>
    </citation>
    <scope>NUCLEOTIDE SEQUENCE [LARGE SCALE GENOMIC DNA]</scope>
</reference>
<dbReference type="CDD" id="cd01995">
    <property type="entry name" value="QueC-like"/>
    <property type="match status" value="1"/>
</dbReference>
<dbReference type="PANTHER" id="PTHR42914">
    <property type="entry name" value="7-CYANO-7-DEAZAGUANINE SYNTHASE"/>
    <property type="match status" value="1"/>
</dbReference>
<dbReference type="OrthoDB" id="6532at2157"/>
<keyword evidence="3" id="KW-0479">Metal-binding</keyword>
<dbReference type="Gene3D" id="3.40.50.620">
    <property type="entry name" value="HUPs"/>
    <property type="match status" value="1"/>
</dbReference>
<dbReference type="InterPro" id="IPR014729">
    <property type="entry name" value="Rossmann-like_a/b/a_fold"/>
</dbReference>
<dbReference type="Proteomes" id="UP000230607">
    <property type="component" value="Chromosome 1"/>
</dbReference>
<comment type="catalytic activity">
    <reaction evidence="10">
        <text>7-carboxy-7-carbaguanine + NH4(+) + 2 ATP = 7-cyano-7-carbaguanine + 2 AMP + 2 diphosphate + 2 H(+)</text>
        <dbReference type="Rhea" id="RHEA:27982"/>
        <dbReference type="ChEBI" id="CHEBI:15378"/>
        <dbReference type="ChEBI" id="CHEBI:28938"/>
        <dbReference type="ChEBI" id="CHEBI:30616"/>
        <dbReference type="ChEBI" id="CHEBI:33019"/>
        <dbReference type="ChEBI" id="CHEBI:45075"/>
        <dbReference type="ChEBI" id="CHEBI:61036"/>
        <dbReference type="ChEBI" id="CHEBI:456215"/>
        <dbReference type="EC" id="6.3.4.20"/>
    </reaction>
</comment>
<dbReference type="GO" id="GO:0046872">
    <property type="term" value="F:metal ion binding"/>
    <property type="evidence" value="ECO:0007669"/>
    <property type="project" value="UniProtKB-KW"/>
</dbReference>
<proteinExistence type="inferred from homology"/>
<comment type="similarity">
    <text evidence="8">Belongs to the QueC family.</text>
</comment>
<dbReference type="EMBL" id="LT841358">
    <property type="protein sequence ID" value="SMH72123.1"/>
    <property type="molecule type" value="Genomic_DNA"/>
</dbReference>
<dbReference type="GO" id="GO:0016874">
    <property type="term" value="F:ligase activity"/>
    <property type="evidence" value="ECO:0007669"/>
    <property type="project" value="UniProtKB-KW"/>
</dbReference>